<gene>
    <name evidence="2" type="ORF">A2U01_0001289</name>
</gene>
<feature type="region of interest" description="Disordered" evidence="1">
    <location>
        <begin position="33"/>
        <end position="102"/>
    </location>
</feature>
<protein>
    <submittedName>
        <fullName evidence="2">Stress response protein NST1-like</fullName>
    </submittedName>
</protein>
<comment type="caution">
    <text evidence="2">The sequence shown here is derived from an EMBL/GenBank/DDBJ whole genome shotgun (WGS) entry which is preliminary data.</text>
</comment>
<dbReference type="PANTHER" id="PTHR35991:SF1">
    <property type="entry name" value="CA-RESPONSIVE PROTEIN"/>
    <property type="match status" value="1"/>
</dbReference>
<evidence type="ECO:0000256" key="1">
    <source>
        <dbReference type="SAM" id="MobiDB-lite"/>
    </source>
</evidence>
<sequence>MIQFSRYHPFFHSSSSIILTLFLFSLRKPSSINPKPDFTRNPETHDPINPSPSDSQLHYHHQPSEDDPTPILLSDTAPPFPNYGDPNPTLESGQTELKNKKKRKTKKRLEFCTTLLKADATQRKFVITKALLYKADRSSFDRLRQQIYKLELEQKRLEEDAFVYNWLQHQLKLSPAYKKQLHIPLSIKMLEIGVSMENNKACKEMGNQDNAQALKLMKFC</sequence>
<proteinExistence type="predicted"/>
<evidence type="ECO:0000313" key="2">
    <source>
        <dbReference type="EMBL" id="MCH80520.1"/>
    </source>
</evidence>
<dbReference type="AlphaFoldDB" id="A0A392LZS3"/>
<dbReference type="Proteomes" id="UP000265520">
    <property type="component" value="Unassembled WGS sequence"/>
</dbReference>
<dbReference type="PANTHER" id="PTHR35991">
    <property type="entry name" value="CA-RESPONSIVE PROTEIN"/>
    <property type="match status" value="1"/>
</dbReference>
<dbReference type="EMBL" id="LXQA010001148">
    <property type="protein sequence ID" value="MCH80520.1"/>
    <property type="molecule type" value="Genomic_DNA"/>
</dbReference>
<keyword evidence="3" id="KW-1185">Reference proteome</keyword>
<reference evidence="2 3" key="1">
    <citation type="journal article" date="2018" name="Front. Plant Sci.">
        <title>Red Clover (Trifolium pratense) and Zigzag Clover (T. medium) - A Picture of Genomic Similarities and Differences.</title>
        <authorList>
            <person name="Dluhosova J."/>
            <person name="Istvanek J."/>
            <person name="Nedelnik J."/>
            <person name="Repkova J."/>
        </authorList>
    </citation>
    <scope>NUCLEOTIDE SEQUENCE [LARGE SCALE GENOMIC DNA]</scope>
    <source>
        <strain evidence="3">cv. 10/8</strain>
        <tissue evidence="2">Leaf</tissue>
    </source>
</reference>
<accession>A0A392LZS3</accession>
<feature type="compositionally biased region" description="Basic and acidic residues" evidence="1">
    <location>
        <begin position="37"/>
        <end position="46"/>
    </location>
</feature>
<name>A0A392LZS3_9FABA</name>
<evidence type="ECO:0000313" key="3">
    <source>
        <dbReference type="Proteomes" id="UP000265520"/>
    </source>
</evidence>
<organism evidence="2 3">
    <name type="scientific">Trifolium medium</name>
    <dbReference type="NCBI Taxonomy" id="97028"/>
    <lineage>
        <taxon>Eukaryota</taxon>
        <taxon>Viridiplantae</taxon>
        <taxon>Streptophyta</taxon>
        <taxon>Embryophyta</taxon>
        <taxon>Tracheophyta</taxon>
        <taxon>Spermatophyta</taxon>
        <taxon>Magnoliopsida</taxon>
        <taxon>eudicotyledons</taxon>
        <taxon>Gunneridae</taxon>
        <taxon>Pentapetalae</taxon>
        <taxon>rosids</taxon>
        <taxon>fabids</taxon>
        <taxon>Fabales</taxon>
        <taxon>Fabaceae</taxon>
        <taxon>Papilionoideae</taxon>
        <taxon>50 kb inversion clade</taxon>
        <taxon>NPAAA clade</taxon>
        <taxon>Hologalegina</taxon>
        <taxon>IRL clade</taxon>
        <taxon>Trifolieae</taxon>
        <taxon>Trifolium</taxon>
    </lineage>
</organism>